<proteinExistence type="predicted"/>
<dbReference type="InterPro" id="IPR039448">
    <property type="entry name" value="Beta_helix"/>
</dbReference>
<dbReference type="Proteomes" id="UP001139028">
    <property type="component" value="Unassembled WGS sequence"/>
</dbReference>
<sequence>MMKRNENSTRKLVLATVLGFYTVSAAGLIFGDVQCGDVVTGIETMNQDLIDCSSNPAVTVQGPTGFLFMNGHIIQCDLGDGVGVLLDGMAGFLSGGGEVRQCTIGVSVGGNGFHTVQEVFTFVNQDASIEIVSDYNSIRLNELQNSLFNGVNVLGDNNTIIDNALFNFGGIGIYVNGDGTFISGNSIDINGGDMGISLDATNGSRIIQNEITNADDGISMTASGQMNNVVSGNVVSGSSNLDLWDQNANACTSTNSWVGNAFTTADPVCID</sequence>
<accession>A0A9X2EML4</accession>
<evidence type="ECO:0000313" key="2">
    <source>
        <dbReference type="EMBL" id="MCO1335062.1"/>
    </source>
</evidence>
<name>A0A9X2EML4_9GAMM</name>
<dbReference type="SUPFAM" id="SSF51126">
    <property type="entry name" value="Pectin lyase-like"/>
    <property type="match status" value="1"/>
</dbReference>
<dbReference type="Pfam" id="PF13229">
    <property type="entry name" value="Beta_helix"/>
    <property type="match status" value="1"/>
</dbReference>
<dbReference type="Gene3D" id="2.160.20.10">
    <property type="entry name" value="Single-stranded right-handed beta-helix, Pectin lyase-like"/>
    <property type="match status" value="1"/>
</dbReference>
<evidence type="ECO:0000259" key="1">
    <source>
        <dbReference type="Pfam" id="PF13229"/>
    </source>
</evidence>
<dbReference type="EMBL" id="JALBWM010000048">
    <property type="protein sequence ID" value="MCO1335062.1"/>
    <property type="molecule type" value="Genomic_DNA"/>
</dbReference>
<feature type="domain" description="Right handed beta helix" evidence="1">
    <location>
        <begin position="121"/>
        <end position="248"/>
    </location>
</feature>
<dbReference type="InterPro" id="IPR011050">
    <property type="entry name" value="Pectin_lyase_fold/virulence"/>
</dbReference>
<dbReference type="InterPro" id="IPR012334">
    <property type="entry name" value="Pectin_lyas_fold"/>
</dbReference>
<gene>
    <name evidence="2" type="ORF">MO867_12025</name>
</gene>
<comment type="caution">
    <text evidence="2">The sequence shown here is derived from an EMBL/GenBank/DDBJ whole genome shotgun (WGS) entry which is preliminary data.</text>
</comment>
<dbReference type="RefSeq" id="WP_252467380.1">
    <property type="nucleotide sequence ID" value="NZ_JALBWM010000048.1"/>
</dbReference>
<organism evidence="2 3">
    <name type="scientific">Microbulbifer okhotskensis</name>
    <dbReference type="NCBI Taxonomy" id="2926617"/>
    <lineage>
        <taxon>Bacteria</taxon>
        <taxon>Pseudomonadati</taxon>
        <taxon>Pseudomonadota</taxon>
        <taxon>Gammaproteobacteria</taxon>
        <taxon>Cellvibrionales</taxon>
        <taxon>Microbulbiferaceae</taxon>
        <taxon>Microbulbifer</taxon>
    </lineage>
</organism>
<reference evidence="2" key="1">
    <citation type="journal article" date="2022" name="Arch. Microbiol.">
        <title>Microbulbifer okhotskensis sp. nov., isolated from a deep bottom sediment of the Okhotsk Sea.</title>
        <authorList>
            <person name="Romanenko L."/>
            <person name="Kurilenko V."/>
            <person name="Otstavnykh N."/>
            <person name="Velansky P."/>
            <person name="Isaeva M."/>
            <person name="Mikhailov V."/>
        </authorList>
    </citation>
    <scope>NUCLEOTIDE SEQUENCE</scope>
    <source>
        <strain evidence="2">OS29</strain>
    </source>
</reference>
<evidence type="ECO:0000313" key="3">
    <source>
        <dbReference type="Proteomes" id="UP001139028"/>
    </source>
</evidence>
<dbReference type="AlphaFoldDB" id="A0A9X2EML4"/>
<keyword evidence="3" id="KW-1185">Reference proteome</keyword>
<protein>
    <submittedName>
        <fullName evidence="2">Right-handed parallel beta-helix repeat-containing protein</fullName>
    </submittedName>
</protein>